<sequence>MQLSHHQTEYTDQLEVAGPSDSQASLTDDDLWEDIPAEDSQSTDSTKPKSRPHTPAASPYVRKRKPHKPPYIIPSTPRRGSVPPLIQKKKPLLRRNEISADEILDGTIEGAMFTGHYFLDIVKFSIHLMRKPLAVLLFLVLLAPCIGWIAFYMQKSLQPLCFLPFVSRSSLCIVREVQHIKPVQPWEKLVQVQTKTFGQLLDESVGGSGLSLEIKKAEIATNDLVTLVRHSDLKARDSLATTLKRFVDNAKKTGRGLQKMSAKVAGAVDNILAVNTYALQTIEEANSKKPSVFSSLVPWLDDKSKKAVANTFADTMVVLSANLERLILEAEVNLANLNALEEHLSTLHDMVTREGVAISGVKDELLADLWTILGGNRSKLKNLDTHISLLKNLGVYRRKALAHVTAALETLQAMSDDMEDLRERVATPELVGPSIPMEVHVKSIQNGIERLQEGRNRAKRIEADAVRRVLDIGKNEEDFMI</sequence>
<evidence type="ECO:0000313" key="4">
    <source>
        <dbReference type="Proteomes" id="UP000242287"/>
    </source>
</evidence>
<reference evidence="3 4" key="1">
    <citation type="submission" date="2014-02" db="EMBL/GenBank/DDBJ databases">
        <title>Transposable element dynamics among asymbiotic and ectomycorrhizal Amanita fungi.</title>
        <authorList>
            <consortium name="DOE Joint Genome Institute"/>
            <person name="Hess J."/>
            <person name="Skrede I."/>
            <person name="Wolfe B."/>
            <person name="LaButti K."/>
            <person name="Ohm R.A."/>
            <person name="Grigoriev I.V."/>
            <person name="Pringle A."/>
        </authorList>
    </citation>
    <scope>NUCLEOTIDE SEQUENCE [LARGE SCALE GENOMIC DNA]</scope>
    <source>
        <strain evidence="3 4">SKay4041</strain>
    </source>
</reference>
<proteinExistence type="predicted"/>
<dbReference type="OrthoDB" id="4179406at2759"/>
<evidence type="ECO:0000256" key="1">
    <source>
        <dbReference type="SAM" id="MobiDB-lite"/>
    </source>
</evidence>
<name>A0A2A9NSS5_9AGAR</name>
<organism evidence="3 4">
    <name type="scientific">Amanita thiersii Skay4041</name>
    <dbReference type="NCBI Taxonomy" id="703135"/>
    <lineage>
        <taxon>Eukaryota</taxon>
        <taxon>Fungi</taxon>
        <taxon>Dikarya</taxon>
        <taxon>Basidiomycota</taxon>
        <taxon>Agaricomycotina</taxon>
        <taxon>Agaricomycetes</taxon>
        <taxon>Agaricomycetidae</taxon>
        <taxon>Agaricales</taxon>
        <taxon>Pluteineae</taxon>
        <taxon>Amanitaceae</taxon>
        <taxon>Amanita</taxon>
    </lineage>
</organism>
<dbReference type="STRING" id="703135.A0A2A9NSS5"/>
<protein>
    <submittedName>
        <fullName evidence="3">Uncharacterized protein</fullName>
    </submittedName>
</protein>
<feature type="region of interest" description="Disordered" evidence="1">
    <location>
        <begin position="1"/>
        <end position="85"/>
    </location>
</feature>
<feature type="transmembrane region" description="Helical" evidence="2">
    <location>
        <begin position="133"/>
        <end position="153"/>
    </location>
</feature>
<keyword evidence="2" id="KW-0812">Transmembrane</keyword>
<dbReference type="Proteomes" id="UP000242287">
    <property type="component" value="Unassembled WGS sequence"/>
</dbReference>
<dbReference type="AlphaFoldDB" id="A0A2A9NSS5"/>
<keyword evidence="4" id="KW-1185">Reference proteome</keyword>
<evidence type="ECO:0000313" key="3">
    <source>
        <dbReference type="EMBL" id="PFH53158.1"/>
    </source>
</evidence>
<keyword evidence="2" id="KW-1133">Transmembrane helix</keyword>
<gene>
    <name evidence="3" type="ORF">AMATHDRAFT_73706</name>
</gene>
<evidence type="ECO:0000256" key="2">
    <source>
        <dbReference type="SAM" id="Phobius"/>
    </source>
</evidence>
<accession>A0A2A9NSS5</accession>
<feature type="compositionally biased region" description="Acidic residues" evidence="1">
    <location>
        <begin position="27"/>
        <end position="37"/>
    </location>
</feature>
<keyword evidence="2" id="KW-0472">Membrane</keyword>
<dbReference type="EMBL" id="KZ301975">
    <property type="protein sequence ID" value="PFH53158.1"/>
    <property type="molecule type" value="Genomic_DNA"/>
</dbReference>